<sequence>MTALIAHLRAEQAEQQDRQLQALLLHELGALEEAQSEEPAAARDYLAAFNADPQFREPLEALVRILTRRKSIKNLGKLLDALTRAAATPEEKTRAFWERAAYLQDHEKSLPAAKEALEEAVQANPEDATPWLELELIAAKEGDAAARMRAIEARAELATDPTWKALLYIELAELSAANGDAERAYELLGTAAALEGRARFQSQVALEEVARREDSAEVLARALEGQAELIAEALDDEVSGGANGVPRFMTRPEYAADAWLRAAEILKRTGGSYASLIERAAERLPDSPIIARLRIAALEAAGETEQAAALAKRELERGVEGPGAAALWMVVTEAAAGAGDRDGALSALRSALAADPQCIPARALELDLLGDGQDPAALAQSLEAMGGTFTGGEARGRALMLAAYVWSVRADDPAQARAALARAGEAGSDRATLARFARSLAALRSDATWYEEATRELLALGPEADEEASLWFEIGQGRLLRRDGDGALDAFRKLAAAGAAEDSTVGPSAWLGRVLAAYGVDLVRAAPEGTPVKRAPEPIEALAQVESEEAGRGLWLVSALRSARRGELDRARERLRALFEASAEDEVVAVFLAELERRGGRPAEGAATLAACAAASDDEDLSAALHIEAAILLWRAGERKRAIEEMEAARGKAPRAGAALLSWALRGDEPDTLEGRRRALEVAAEAGDDPTVIALERFGLEISGGGEADDALGALEAVEASGSGDLAVAAALGRVLWAPAAERRDLVDQALEQLEVCGDGATAVARAERFRLTLVVDQDRAQATERAAAWVEADPKLYAALEWLGAALGAEDREAEIEARRAAATHFSGESRAAMEASASMVAMIEQPHQPQPFVAGPFAPAQLMNLELALPGSDPRRRAAALLGLSDALGPEAQLDAIALAAWSDLAAGENERALASFKTVVEHRPEDVAAWEGVRAASEALGDAVGTALASAQLGAHCKDDARGGRFWEIAGTILLEKTSAHDDAEIAFARAFDRDPSRSLAFDKLFRRVRARNDDDRLLDIIERRLGVADDDLEIGKLFWERARVLRKKGKLDEALAALENVTMLEPDHIGALALSADIAKTRGDLGQAASFYAELSRVQKAPADQRLMSGVTAVDLFEKNEEHRRALEVLVELHKAGLSTRPVRERLVRVAARVSSWEDAVRLLEELMVERDTREGRIEAARLAMAIYRDKIRDPKRAQRAVEKLLDESPDDGEAVDLVLTTGFDPAFRTKMLARAKSTLIQALAADSCDANRVELLAKIAGAGQDSALRQATLGALVALGRDDKDVSAELKRIDARVASRPQIALDAQAMAEIADAQDTGPIPELFALMAETISMALGPSLVSLSVTKKDRIDPRGGHPLRVAVSEWVGALGFEGDFDLYVGGPDPHAVTGISGEQPAIVVGSAITTPLDAAARSAVAREAFALRRGITSLRTRDDNTVASLVIAACNEAGISMPAPPYAVYGEVSRSIHREMSRKIRKAIPEVCQRIQASNQDGRKWAAAARRSIDRMAVIAAGDASLVLSDILSTSRDNLEGVIRENERARRLLAFVLSPSYLELRKKLGMGVR</sequence>
<dbReference type="SMART" id="SM00028">
    <property type="entry name" value="TPR"/>
    <property type="match status" value="6"/>
</dbReference>
<dbReference type="PANTHER" id="PTHR45586:SF1">
    <property type="entry name" value="LIPOPOLYSACCHARIDE ASSEMBLY PROTEIN B"/>
    <property type="match status" value="1"/>
</dbReference>
<evidence type="ECO:0000256" key="2">
    <source>
        <dbReference type="ARBA" id="ARBA00022803"/>
    </source>
</evidence>
<dbReference type="InterPro" id="IPR051012">
    <property type="entry name" value="CellSynth/LPSAsmb/PSIAsmb"/>
</dbReference>
<name>A0A017T3V4_9BACT</name>
<dbReference type="SUPFAM" id="SSF48452">
    <property type="entry name" value="TPR-like"/>
    <property type="match status" value="2"/>
</dbReference>
<evidence type="ECO:0000313" key="3">
    <source>
        <dbReference type="EMBL" id="EYF03923.1"/>
    </source>
</evidence>
<dbReference type="InterPro" id="IPR019734">
    <property type="entry name" value="TPR_rpt"/>
</dbReference>
<organism evidence="3 4">
    <name type="scientific">Chondromyces apiculatus DSM 436</name>
    <dbReference type="NCBI Taxonomy" id="1192034"/>
    <lineage>
        <taxon>Bacteria</taxon>
        <taxon>Pseudomonadati</taxon>
        <taxon>Myxococcota</taxon>
        <taxon>Polyangia</taxon>
        <taxon>Polyangiales</taxon>
        <taxon>Polyangiaceae</taxon>
        <taxon>Chondromyces</taxon>
    </lineage>
</organism>
<reference evidence="3 4" key="1">
    <citation type="submission" date="2013-05" db="EMBL/GenBank/DDBJ databases">
        <title>Genome assembly of Chondromyces apiculatus DSM 436.</title>
        <authorList>
            <person name="Sharma G."/>
            <person name="Khatri I."/>
            <person name="Kaur C."/>
            <person name="Mayilraj S."/>
            <person name="Subramanian S."/>
        </authorList>
    </citation>
    <scope>NUCLEOTIDE SEQUENCE [LARGE SCALE GENOMIC DNA]</scope>
    <source>
        <strain evidence="3 4">DSM 436</strain>
    </source>
</reference>
<keyword evidence="1" id="KW-0677">Repeat</keyword>
<dbReference type="STRING" id="1192034.CAP_5024"/>
<dbReference type="eggNOG" id="COG0457">
    <property type="taxonomic scope" value="Bacteria"/>
</dbReference>
<evidence type="ECO:0000313" key="4">
    <source>
        <dbReference type="Proteomes" id="UP000019678"/>
    </source>
</evidence>
<dbReference type="RefSeq" id="WP_052375792.1">
    <property type="nucleotide sequence ID" value="NZ_ASRX01000040.1"/>
</dbReference>
<proteinExistence type="predicted"/>
<gene>
    <name evidence="3" type="ORF">CAP_5024</name>
</gene>
<dbReference type="EMBL" id="ASRX01000040">
    <property type="protein sequence ID" value="EYF03923.1"/>
    <property type="molecule type" value="Genomic_DNA"/>
</dbReference>
<dbReference type="PANTHER" id="PTHR45586">
    <property type="entry name" value="TPR REPEAT-CONTAINING PROTEIN PA4667"/>
    <property type="match status" value="1"/>
</dbReference>
<accession>A0A017T3V4</accession>
<dbReference type="Gene3D" id="1.25.40.10">
    <property type="entry name" value="Tetratricopeptide repeat domain"/>
    <property type="match status" value="3"/>
</dbReference>
<dbReference type="InterPro" id="IPR011990">
    <property type="entry name" value="TPR-like_helical_dom_sf"/>
</dbReference>
<dbReference type="Proteomes" id="UP000019678">
    <property type="component" value="Unassembled WGS sequence"/>
</dbReference>
<keyword evidence="4" id="KW-1185">Reference proteome</keyword>
<comment type="caution">
    <text evidence="3">The sequence shown here is derived from an EMBL/GenBank/DDBJ whole genome shotgun (WGS) entry which is preliminary data.</text>
</comment>
<evidence type="ECO:0008006" key="5">
    <source>
        <dbReference type="Google" id="ProtNLM"/>
    </source>
</evidence>
<keyword evidence="2" id="KW-0802">TPR repeat</keyword>
<dbReference type="OrthoDB" id="5476223at2"/>
<protein>
    <recommendedName>
        <fullName evidence="5">Tetratricopeptide repeat protein</fullName>
    </recommendedName>
</protein>
<evidence type="ECO:0000256" key="1">
    <source>
        <dbReference type="ARBA" id="ARBA00022737"/>
    </source>
</evidence>